<proteinExistence type="predicted"/>
<dbReference type="InterPro" id="IPR038499">
    <property type="entry name" value="BRO1_sf"/>
</dbReference>
<comment type="caution">
    <text evidence="2">The sequence shown here is derived from an EMBL/GenBank/DDBJ whole genome shotgun (WGS) entry which is preliminary data.</text>
</comment>
<dbReference type="Proteomes" id="UP000676336">
    <property type="component" value="Unassembled WGS sequence"/>
</dbReference>
<dbReference type="SMART" id="SM01041">
    <property type="entry name" value="BRO1"/>
    <property type="match status" value="1"/>
</dbReference>
<dbReference type="PANTHER" id="PTHR23030">
    <property type="entry name" value="PCD6 INTERACTING PROTEIN-RELATED"/>
    <property type="match status" value="1"/>
</dbReference>
<dbReference type="Pfam" id="PF03097">
    <property type="entry name" value="BRO1"/>
    <property type="match status" value="1"/>
</dbReference>
<evidence type="ECO:0000313" key="2">
    <source>
        <dbReference type="EMBL" id="CAF5119198.1"/>
    </source>
</evidence>
<sequence>AVDGFNALRAEALLRGSYRDDCSKILRYYDQLHAIEYKLPITENQIRIYFKWQDAFVSGGSLFGSKQKTNGSWKLAYEKACVLFNIGHAYSDLALAQNLSIDEQMKAATRYFQLSSGVFSFLKDYVNANSLSDLSVDFEPAVLACISWFMLGQAAELIYIKSASFKDEVAAKVAAHAADCYKEAYTSSRTESAKKVIPESVRASFTYHKEFVIFVVIIADELVTS</sequence>
<evidence type="ECO:0000259" key="1">
    <source>
        <dbReference type="PROSITE" id="PS51180"/>
    </source>
</evidence>
<dbReference type="InterPro" id="IPR004328">
    <property type="entry name" value="BRO1_dom"/>
</dbReference>
<dbReference type="EMBL" id="CAJOBI010259414">
    <property type="protein sequence ID" value="CAF5119198.1"/>
    <property type="molecule type" value="Genomic_DNA"/>
</dbReference>
<dbReference type="PANTHER" id="PTHR23030:SF39">
    <property type="entry name" value="PROGRAMMED CELL DEATH 6-INTERACTING PROTEIN"/>
    <property type="match status" value="1"/>
</dbReference>
<gene>
    <name evidence="2" type="ORF">SMN809_LOCUS62439</name>
</gene>
<feature type="non-terminal residue" evidence="2">
    <location>
        <position position="1"/>
    </location>
</feature>
<organism evidence="2 3">
    <name type="scientific">Rotaria magnacalcarata</name>
    <dbReference type="NCBI Taxonomy" id="392030"/>
    <lineage>
        <taxon>Eukaryota</taxon>
        <taxon>Metazoa</taxon>
        <taxon>Spiralia</taxon>
        <taxon>Gnathifera</taxon>
        <taxon>Rotifera</taxon>
        <taxon>Eurotatoria</taxon>
        <taxon>Bdelloidea</taxon>
        <taxon>Philodinida</taxon>
        <taxon>Philodinidae</taxon>
        <taxon>Rotaria</taxon>
    </lineage>
</organism>
<reference evidence="2" key="1">
    <citation type="submission" date="2021-02" db="EMBL/GenBank/DDBJ databases">
        <authorList>
            <person name="Nowell W R."/>
        </authorList>
    </citation>
    <scope>NUCLEOTIDE SEQUENCE</scope>
</reference>
<feature type="domain" description="BRO1" evidence="1">
    <location>
        <begin position="1"/>
        <end position="225"/>
    </location>
</feature>
<protein>
    <recommendedName>
        <fullName evidence="1">BRO1 domain-containing protein</fullName>
    </recommendedName>
</protein>
<dbReference type="AlphaFoldDB" id="A0A8S3FEW1"/>
<name>A0A8S3FEW1_9BILA</name>
<dbReference type="GO" id="GO:0043328">
    <property type="term" value="P:protein transport to vacuole involved in ubiquitin-dependent protein catabolic process via the multivesicular body sorting pathway"/>
    <property type="evidence" value="ECO:0007669"/>
    <property type="project" value="TreeGrafter"/>
</dbReference>
<dbReference type="Gene3D" id="1.25.40.280">
    <property type="entry name" value="alix/aip1 like domains"/>
    <property type="match status" value="1"/>
</dbReference>
<accession>A0A8S3FEW1</accession>
<dbReference type="GO" id="GO:0005768">
    <property type="term" value="C:endosome"/>
    <property type="evidence" value="ECO:0007669"/>
    <property type="project" value="TreeGrafter"/>
</dbReference>
<evidence type="ECO:0000313" key="3">
    <source>
        <dbReference type="Proteomes" id="UP000676336"/>
    </source>
</evidence>
<dbReference type="PROSITE" id="PS51180">
    <property type="entry name" value="BRO1"/>
    <property type="match status" value="1"/>
</dbReference>